<reference evidence="4" key="1">
    <citation type="submission" date="2016-10" db="EMBL/GenBank/DDBJ databases">
        <authorList>
            <person name="Varghese N."/>
            <person name="Submissions S."/>
        </authorList>
    </citation>
    <scope>NUCLEOTIDE SEQUENCE [LARGE SCALE GENOMIC DNA]</scope>
    <source>
        <strain evidence="4">DSM 22127</strain>
    </source>
</reference>
<accession>A0A1H1M1E5</accession>
<dbReference type="SUPFAM" id="SSF63829">
    <property type="entry name" value="Calcium-dependent phosphotriesterase"/>
    <property type="match status" value="1"/>
</dbReference>
<evidence type="ECO:0000313" key="3">
    <source>
        <dbReference type="EMBL" id="SDR80460.1"/>
    </source>
</evidence>
<dbReference type="AlphaFoldDB" id="A0A1H1M1E5"/>
<dbReference type="RefSeq" id="WP_091725493.1">
    <property type="nucleotide sequence ID" value="NZ_LT629757.1"/>
</dbReference>
<dbReference type="EMBL" id="LT629757">
    <property type="protein sequence ID" value="SDR80460.1"/>
    <property type="molecule type" value="Genomic_DNA"/>
</dbReference>
<keyword evidence="2" id="KW-0732">Signal</keyword>
<keyword evidence="4" id="KW-1185">Reference proteome</keyword>
<organism evidence="3 4">
    <name type="scientific">Nocardioides scoriae</name>
    <dbReference type="NCBI Taxonomy" id="642780"/>
    <lineage>
        <taxon>Bacteria</taxon>
        <taxon>Bacillati</taxon>
        <taxon>Actinomycetota</taxon>
        <taxon>Actinomycetes</taxon>
        <taxon>Propionibacteriales</taxon>
        <taxon>Nocardioidaceae</taxon>
        <taxon>Nocardioides</taxon>
    </lineage>
</organism>
<proteinExistence type="predicted"/>
<dbReference type="STRING" id="642780.SAMN04488570_0435"/>
<feature type="chain" id="PRO_5009253931" evidence="2">
    <location>
        <begin position="29"/>
        <end position="317"/>
    </location>
</feature>
<evidence type="ECO:0000256" key="2">
    <source>
        <dbReference type="SAM" id="SignalP"/>
    </source>
</evidence>
<dbReference type="InterPro" id="IPR015943">
    <property type="entry name" value="WD40/YVTN_repeat-like_dom_sf"/>
</dbReference>
<feature type="signal peptide" evidence="2">
    <location>
        <begin position="1"/>
        <end position="28"/>
    </location>
</feature>
<dbReference type="Gene3D" id="2.130.10.10">
    <property type="entry name" value="YVTN repeat-like/Quinoprotein amine dehydrogenase"/>
    <property type="match status" value="1"/>
</dbReference>
<evidence type="ECO:0000313" key="4">
    <source>
        <dbReference type="Proteomes" id="UP000198859"/>
    </source>
</evidence>
<dbReference type="Proteomes" id="UP000198859">
    <property type="component" value="Chromosome I"/>
</dbReference>
<dbReference type="OrthoDB" id="504981at2"/>
<evidence type="ECO:0000256" key="1">
    <source>
        <dbReference type="SAM" id="MobiDB-lite"/>
    </source>
</evidence>
<protein>
    <submittedName>
        <fullName evidence="3">Sugar lactone lactonase YvrE</fullName>
    </submittedName>
</protein>
<gene>
    <name evidence="3" type="ORF">SAMN04488570_0435</name>
</gene>
<feature type="region of interest" description="Disordered" evidence="1">
    <location>
        <begin position="29"/>
        <end position="61"/>
    </location>
</feature>
<sequence>MTPRTRPLLAAALPAALALTLCAGLAPAAAHPDRGHREPPTRIDLPDGFQPEGIDTRGPTAYLGSRVDGDVYAADLRTGRGRVLSQGDGTPAVGLELGRGSALWAAGGADGDVKVVDVRTGRTTATYELTPDPAPGESFVNDVVVTGRTAWVTDSLQARLYRVDQGRRGEATVSSLPLTGDWVQTAGVNNANGIETTPDGRALLVVQSSTGYLFRVDPTTGVAERVDLGDTLLTNGDGLTREGRTLFAVQNRLDRVAELRLSRDGRTGTLQRTLTSPELDVPTTVARWRDALYLPNARFTTPPTPETEYWVTRLEDR</sequence>
<name>A0A1H1M1E5_9ACTN</name>
<feature type="compositionally biased region" description="Basic and acidic residues" evidence="1">
    <location>
        <begin position="31"/>
        <end position="45"/>
    </location>
</feature>